<dbReference type="EMBL" id="KV417514">
    <property type="protein sequence ID" value="KZP26539.1"/>
    <property type="molecule type" value="Genomic_DNA"/>
</dbReference>
<reference evidence="1 2" key="1">
    <citation type="journal article" date="2016" name="Mol. Biol. Evol.">
        <title>Comparative Genomics of Early-Diverging Mushroom-Forming Fungi Provides Insights into the Origins of Lignocellulose Decay Capabilities.</title>
        <authorList>
            <person name="Nagy L.G."/>
            <person name="Riley R."/>
            <person name="Tritt A."/>
            <person name="Adam C."/>
            <person name="Daum C."/>
            <person name="Floudas D."/>
            <person name="Sun H."/>
            <person name="Yadav J.S."/>
            <person name="Pangilinan J."/>
            <person name="Larsson K.H."/>
            <person name="Matsuura K."/>
            <person name="Barry K."/>
            <person name="Labutti K."/>
            <person name="Kuo R."/>
            <person name="Ohm R.A."/>
            <person name="Bhattacharya S.S."/>
            <person name="Shirouzu T."/>
            <person name="Yoshinaga Y."/>
            <person name="Martin F.M."/>
            <person name="Grigoriev I.V."/>
            <person name="Hibbett D.S."/>
        </authorList>
    </citation>
    <scope>NUCLEOTIDE SEQUENCE [LARGE SCALE GENOMIC DNA]</scope>
    <source>
        <strain evidence="1 2">CBS 109695</strain>
    </source>
</reference>
<dbReference type="Proteomes" id="UP000076532">
    <property type="component" value="Unassembled WGS sequence"/>
</dbReference>
<gene>
    <name evidence="1" type="ORF">FIBSPDRAFT_732211</name>
</gene>
<proteinExistence type="predicted"/>
<dbReference type="AlphaFoldDB" id="A0A166PX47"/>
<dbReference type="STRING" id="436010.A0A166PX47"/>
<feature type="non-terminal residue" evidence="1">
    <location>
        <position position="125"/>
    </location>
</feature>
<protein>
    <submittedName>
        <fullName evidence="1">Uncharacterized protein</fullName>
    </submittedName>
</protein>
<sequence length="125" mass="14293">MDPPLHHRHLLYHTNDPPTETEAISARHEMHELQRELSQINKEIASSSSPSHALLASQEGVKDAIKAYKGLLSPLRQFPTEMLSLIFINCLPKSPFSYSNTQSPIILEYVCRRWKDVCRSTPALW</sequence>
<organism evidence="1 2">
    <name type="scientific">Athelia psychrophila</name>
    <dbReference type="NCBI Taxonomy" id="1759441"/>
    <lineage>
        <taxon>Eukaryota</taxon>
        <taxon>Fungi</taxon>
        <taxon>Dikarya</taxon>
        <taxon>Basidiomycota</taxon>
        <taxon>Agaricomycotina</taxon>
        <taxon>Agaricomycetes</taxon>
        <taxon>Agaricomycetidae</taxon>
        <taxon>Atheliales</taxon>
        <taxon>Atheliaceae</taxon>
        <taxon>Athelia</taxon>
    </lineage>
</organism>
<keyword evidence="2" id="KW-1185">Reference proteome</keyword>
<accession>A0A166PX47</accession>
<evidence type="ECO:0000313" key="2">
    <source>
        <dbReference type="Proteomes" id="UP000076532"/>
    </source>
</evidence>
<name>A0A166PX47_9AGAM</name>
<evidence type="ECO:0000313" key="1">
    <source>
        <dbReference type="EMBL" id="KZP26539.1"/>
    </source>
</evidence>
<dbReference type="OrthoDB" id="2269034at2759"/>